<accession>A0A6C0L7T6</accession>
<evidence type="ECO:0000256" key="1">
    <source>
        <dbReference type="SAM" id="MobiDB-lite"/>
    </source>
</evidence>
<sequence length="169" mass="19725">MNTIAFQSIRSSHPNPIVEFRWPVGKEVPSDIRRLTVPEFHLAAQLAAKCVRDARGTLRQSEESLDYSRMQLLEAKEEDFVYKEKYENLLYQFQSYLIETRQADPSQKYIDAVREEMQIQLHEVMAELDHLKSIMQPQSEAQSTPEPEPVPQPKQRKRPGRKPKVQFAS</sequence>
<reference evidence="2" key="1">
    <citation type="journal article" date="2020" name="Nature">
        <title>Giant virus diversity and host interactions through global metagenomics.</title>
        <authorList>
            <person name="Schulz F."/>
            <person name="Roux S."/>
            <person name="Paez-Espino D."/>
            <person name="Jungbluth S."/>
            <person name="Walsh D.A."/>
            <person name="Denef V.J."/>
            <person name="McMahon K.D."/>
            <person name="Konstantinidis K.T."/>
            <person name="Eloe-Fadrosh E.A."/>
            <person name="Kyrpides N.C."/>
            <person name="Woyke T."/>
        </authorList>
    </citation>
    <scope>NUCLEOTIDE SEQUENCE</scope>
    <source>
        <strain evidence="2">GVMAG-M-3300027759-16</strain>
    </source>
</reference>
<feature type="compositionally biased region" description="Polar residues" evidence="1">
    <location>
        <begin position="135"/>
        <end position="144"/>
    </location>
</feature>
<protein>
    <submittedName>
        <fullName evidence="2">Uncharacterized protein</fullName>
    </submittedName>
</protein>
<dbReference type="EMBL" id="MN740439">
    <property type="protein sequence ID" value="QHU26340.1"/>
    <property type="molecule type" value="Genomic_DNA"/>
</dbReference>
<proteinExistence type="predicted"/>
<dbReference type="AlphaFoldDB" id="A0A6C0L7T6"/>
<name>A0A6C0L7T6_9ZZZZ</name>
<organism evidence="2">
    <name type="scientific">viral metagenome</name>
    <dbReference type="NCBI Taxonomy" id="1070528"/>
    <lineage>
        <taxon>unclassified sequences</taxon>
        <taxon>metagenomes</taxon>
        <taxon>organismal metagenomes</taxon>
    </lineage>
</organism>
<evidence type="ECO:0000313" key="2">
    <source>
        <dbReference type="EMBL" id="QHU26340.1"/>
    </source>
</evidence>
<feature type="region of interest" description="Disordered" evidence="1">
    <location>
        <begin position="132"/>
        <end position="169"/>
    </location>
</feature>
<feature type="compositionally biased region" description="Basic residues" evidence="1">
    <location>
        <begin position="154"/>
        <end position="169"/>
    </location>
</feature>